<organism evidence="13 14">
    <name type="scientific">Qiania dongpingensis</name>
    <dbReference type="NCBI Taxonomy" id="2763669"/>
    <lineage>
        <taxon>Bacteria</taxon>
        <taxon>Bacillati</taxon>
        <taxon>Bacillota</taxon>
        <taxon>Clostridia</taxon>
        <taxon>Lachnospirales</taxon>
        <taxon>Lachnospiraceae</taxon>
        <taxon>Qiania</taxon>
    </lineage>
</organism>
<dbReference type="PANTHER" id="PTHR42823">
    <property type="entry name" value="ATP SYNTHASE SUBUNIT A, CHLOROPLASTIC"/>
    <property type="match status" value="1"/>
</dbReference>
<dbReference type="KEGG" id="qdo:H9Q78_09335"/>
<dbReference type="Gene3D" id="1.20.120.220">
    <property type="entry name" value="ATP synthase, F0 complex, subunit A"/>
    <property type="match status" value="1"/>
</dbReference>
<evidence type="ECO:0000256" key="6">
    <source>
        <dbReference type="ARBA" id="ARBA00022781"/>
    </source>
</evidence>
<feature type="transmembrane region" description="Helical" evidence="11">
    <location>
        <begin position="23"/>
        <end position="45"/>
    </location>
</feature>
<dbReference type="InterPro" id="IPR000568">
    <property type="entry name" value="ATP_synth_F0_asu"/>
</dbReference>
<dbReference type="AlphaFoldDB" id="A0A7G9G897"/>
<name>A0A7G9G897_9FIRM</name>
<evidence type="ECO:0000256" key="8">
    <source>
        <dbReference type="ARBA" id="ARBA00023065"/>
    </source>
</evidence>
<keyword evidence="4 11" id="KW-0138">CF(0)</keyword>
<keyword evidence="7 11" id="KW-1133">Transmembrane helix</keyword>
<evidence type="ECO:0000256" key="10">
    <source>
        <dbReference type="ARBA" id="ARBA00023310"/>
    </source>
</evidence>
<evidence type="ECO:0000256" key="4">
    <source>
        <dbReference type="ARBA" id="ARBA00022547"/>
    </source>
</evidence>
<gene>
    <name evidence="11 13" type="primary">atpB</name>
    <name evidence="13" type="ORF">H9Q78_09335</name>
</gene>
<evidence type="ECO:0000256" key="9">
    <source>
        <dbReference type="ARBA" id="ARBA00023136"/>
    </source>
</evidence>
<evidence type="ECO:0000256" key="12">
    <source>
        <dbReference type="RuleBase" id="RU000483"/>
    </source>
</evidence>
<comment type="similarity">
    <text evidence="2 11 12">Belongs to the ATPase A chain family.</text>
</comment>
<dbReference type="PANTHER" id="PTHR42823:SF3">
    <property type="entry name" value="ATP SYNTHASE SUBUNIT A, CHLOROPLASTIC"/>
    <property type="match status" value="1"/>
</dbReference>
<keyword evidence="3 11" id="KW-0813">Transport</keyword>
<keyword evidence="5 11" id="KW-0812">Transmembrane</keyword>
<dbReference type="GO" id="GO:0045259">
    <property type="term" value="C:proton-transporting ATP synthase complex"/>
    <property type="evidence" value="ECO:0007669"/>
    <property type="project" value="UniProtKB-KW"/>
</dbReference>
<reference evidence="13 14" key="1">
    <citation type="submission" date="2020-08" db="EMBL/GenBank/DDBJ databases">
        <authorList>
            <person name="Liu C."/>
            <person name="Sun Q."/>
        </authorList>
    </citation>
    <scope>NUCLEOTIDE SEQUENCE [LARGE SCALE GENOMIC DNA]</scope>
    <source>
        <strain evidence="13 14">NSJ-38</strain>
    </source>
</reference>
<keyword evidence="6 11" id="KW-0375">Hydrogen ion transport</keyword>
<dbReference type="GO" id="GO:0046933">
    <property type="term" value="F:proton-transporting ATP synthase activity, rotational mechanism"/>
    <property type="evidence" value="ECO:0007669"/>
    <property type="project" value="UniProtKB-UniRule"/>
</dbReference>
<dbReference type="PRINTS" id="PR00123">
    <property type="entry name" value="ATPASEA"/>
</dbReference>
<dbReference type="Proteomes" id="UP000515823">
    <property type="component" value="Chromosome"/>
</dbReference>
<evidence type="ECO:0000256" key="2">
    <source>
        <dbReference type="ARBA" id="ARBA00006810"/>
    </source>
</evidence>
<keyword evidence="9 11" id="KW-0472">Membrane</keyword>
<dbReference type="InterPro" id="IPR045082">
    <property type="entry name" value="ATP_syn_F0_a_bact/chloroplast"/>
</dbReference>
<dbReference type="HAMAP" id="MF_01393">
    <property type="entry name" value="ATP_synth_a_bact"/>
    <property type="match status" value="1"/>
</dbReference>
<dbReference type="GO" id="GO:0042777">
    <property type="term" value="P:proton motive force-driven plasma membrane ATP synthesis"/>
    <property type="evidence" value="ECO:0007669"/>
    <property type="project" value="TreeGrafter"/>
</dbReference>
<keyword evidence="11" id="KW-1003">Cell membrane</keyword>
<accession>A0A7G9G897</accession>
<comment type="subcellular location">
    <subcellularLocation>
        <location evidence="11 12">Cell membrane</location>
        <topology evidence="11 12">Multi-pass membrane protein</topology>
    </subcellularLocation>
    <subcellularLocation>
        <location evidence="1">Membrane</location>
        <topology evidence="1">Multi-pass membrane protein</topology>
    </subcellularLocation>
</comment>
<feature type="transmembrane region" description="Helical" evidence="11">
    <location>
        <begin position="114"/>
        <end position="132"/>
    </location>
</feature>
<dbReference type="Pfam" id="PF00119">
    <property type="entry name" value="ATP-synt_A"/>
    <property type="match status" value="1"/>
</dbReference>
<keyword evidence="10 11" id="KW-0066">ATP synthesis</keyword>
<feature type="transmembrane region" description="Helical" evidence="11">
    <location>
        <begin position="204"/>
        <end position="225"/>
    </location>
</feature>
<dbReference type="SUPFAM" id="SSF81336">
    <property type="entry name" value="F1F0 ATP synthase subunit A"/>
    <property type="match status" value="1"/>
</dbReference>
<protein>
    <recommendedName>
        <fullName evidence="11 12">ATP synthase subunit a</fullName>
    </recommendedName>
    <alternativeName>
        <fullName evidence="11">ATP synthase F0 sector subunit a</fullName>
    </alternativeName>
    <alternativeName>
        <fullName evidence="11">F-ATPase subunit 6</fullName>
    </alternativeName>
</protein>
<evidence type="ECO:0000256" key="7">
    <source>
        <dbReference type="ARBA" id="ARBA00022989"/>
    </source>
</evidence>
<dbReference type="InterPro" id="IPR023011">
    <property type="entry name" value="ATP_synth_F0_asu_AS"/>
</dbReference>
<comment type="function">
    <text evidence="11 12">Key component of the proton channel; it plays a direct role in the translocation of protons across the membrane.</text>
</comment>
<evidence type="ECO:0000256" key="11">
    <source>
        <dbReference type="HAMAP-Rule" id="MF_01393"/>
    </source>
</evidence>
<keyword evidence="8 11" id="KW-0406">Ion transport</keyword>
<evidence type="ECO:0000313" key="13">
    <source>
        <dbReference type="EMBL" id="QNM07029.1"/>
    </source>
</evidence>
<keyword evidence="14" id="KW-1185">Reference proteome</keyword>
<proteinExistence type="inferred from homology"/>
<dbReference type="InterPro" id="IPR035908">
    <property type="entry name" value="F0_ATP_A_sf"/>
</dbReference>
<dbReference type="NCBIfam" id="TIGR01131">
    <property type="entry name" value="ATP_synt_6_or_A"/>
    <property type="match status" value="1"/>
</dbReference>
<dbReference type="GO" id="GO:0005886">
    <property type="term" value="C:plasma membrane"/>
    <property type="evidence" value="ECO:0007669"/>
    <property type="project" value="UniProtKB-SubCell"/>
</dbReference>
<feature type="transmembrane region" description="Helical" evidence="11">
    <location>
        <begin position="85"/>
        <end position="108"/>
    </location>
</feature>
<dbReference type="PROSITE" id="PS00449">
    <property type="entry name" value="ATPASE_A"/>
    <property type="match status" value="1"/>
</dbReference>
<feature type="transmembrane region" description="Helical" evidence="11">
    <location>
        <begin position="170"/>
        <end position="192"/>
    </location>
</feature>
<evidence type="ECO:0000256" key="5">
    <source>
        <dbReference type="ARBA" id="ARBA00022692"/>
    </source>
</evidence>
<dbReference type="CDD" id="cd00310">
    <property type="entry name" value="ATP-synt_Fo_a_6"/>
    <property type="match status" value="1"/>
</dbReference>
<evidence type="ECO:0000313" key="14">
    <source>
        <dbReference type="Proteomes" id="UP000515823"/>
    </source>
</evidence>
<sequence>MILCEADFAIHGLVSYELFGHTFWLTTTHVSMIIVTVVILIFAFAANRCMKKAKEVPTGFQNAVEMIVEMLGKMVSTNMKKPKKFLNYIGTLFLFILICNLSGLLGLRGPTADYGVTLCLGLITFVLIQYNGIKCQRAGHFKALFEPIPLFFPINLIGEIATPISLSLRLFANMLAGTIIMALWYGIIPIVIAKLGIPAFLHAYLDLFSGCIQTYVFCMLTMVYVDDKM</sequence>
<dbReference type="EMBL" id="CP060634">
    <property type="protein sequence ID" value="QNM07029.1"/>
    <property type="molecule type" value="Genomic_DNA"/>
</dbReference>
<evidence type="ECO:0000256" key="3">
    <source>
        <dbReference type="ARBA" id="ARBA00022448"/>
    </source>
</evidence>
<evidence type="ECO:0000256" key="1">
    <source>
        <dbReference type="ARBA" id="ARBA00004141"/>
    </source>
</evidence>